<keyword evidence="7" id="KW-1185">Reference proteome</keyword>
<dbReference type="Gene3D" id="6.10.140.2220">
    <property type="match status" value="1"/>
</dbReference>
<keyword evidence="2 4" id="KW-0863">Zinc-finger</keyword>
<dbReference type="OrthoDB" id="5282002at2759"/>
<dbReference type="STRING" id="569365.A0A0D1Z360"/>
<dbReference type="Pfam" id="PF14737">
    <property type="entry name" value="DUF4470"/>
    <property type="match status" value="1"/>
</dbReference>
<dbReference type="EMBL" id="KN847053">
    <property type="protein sequence ID" value="KIW22046.1"/>
    <property type="molecule type" value="Genomic_DNA"/>
</dbReference>
<dbReference type="InterPro" id="IPR002893">
    <property type="entry name" value="Znf_MYND"/>
</dbReference>
<evidence type="ECO:0000313" key="6">
    <source>
        <dbReference type="EMBL" id="KIW22046.1"/>
    </source>
</evidence>
<dbReference type="VEuPathDB" id="FungiDB:PV07_12552"/>
<name>A0A0D1Z360_9EURO</name>
<dbReference type="Proteomes" id="UP000054466">
    <property type="component" value="Unassembled WGS sequence"/>
</dbReference>
<dbReference type="Pfam" id="PF01753">
    <property type="entry name" value="zf-MYND"/>
    <property type="match status" value="1"/>
</dbReference>
<dbReference type="PROSITE" id="PS01360">
    <property type="entry name" value="ZF_MYND_1"/>
    <property type="match status" value="1"/>
</dbReference>
<organism evidence="6 7">
    <name type="scientific">Cladophialophora immunda</name>
    <dbReference type="NCBI Taxonomy" id="569365"/>
    <lineage>
        <taxon>Eukaryota</taxon>
        <taxon>Fungi</taxon>
        <taxon>Dikarya</taxon>
        <taxon>Ascomycota</taxon>
        <taxon>Pezizomycotina</taxon>
        <taxon>Eurotiomycetes</taxon>
        <taxon>Chaetothyriomycetidae</taxon>
        <taxon>Chaetothyriales</taxon>
        <taxon>Herpotrichiellaceae</taxon>
        <taxon>Cladophialophora</taxon>
    </lineage>
</organism>
<evidence type="ECO:0000256" key="3">
    <source>
        <dbReference type="ARBA" id="ARBA00022833"/>
    </source>
</evidence>
<reference evidence="6 7" key="1">
    <citation type="submission" date="2015-01" db="EMBL/GenBank/DDBJ databases">
        <title>The Genome Sequence of Cladophialophora immunda CBS83496.</title>
        <authorList>
            <consortium name="The Broad Institute Genomics Platform"/>
            <person name="Cuomo C."/>
            <person name="de Hoog S."/>
            <person name="Gorbushina A."/>
            <person name="Stielow B."/>
            <person name="Teixiera M."/>
            <person name="Abouelleil A."/>
            <person name="Chapman S.B."/>
            <person name="Priest M."/>
            <person name="Young S.K."/>
            <person name="Wortman J."/>
            <person name="Nusbaum C."/>
            <person name="Birren B."/>
        </authorList>
    </citation>
    <scope>NUCLEOTIDE SEQUENCE [LARGE SCALE GENOMIC DNA]</scope>
    <source>
        <strain evidence="6 7">CBS 83496</strain>
    </source>
</reference>
<dbReference type="GO" id="GO:0008270">
    <property type="term" value="F:zinc ion binding"/>
    <property type="evidence" value="ECO:0007669"/>
    <property type="project" value="UniProtKB-KW"/>
</dbReference>
<dbReference type="HOGENOM" id="CLU_018400_3_0_1"/>
<protein>
    <recommendedName>
        <fullName evidence="5">MYND-type domain-containing protein</fullName>
    </recommendedName>
</protein>
<evidence type="ECO:0000313" key="7">
    <source>
        <dbReference type="Proteomes" id="UP000054466"/>
    </source>
</evidence>
<evidence type="ECO:0000259" key="5">
    <source>
        <dbReference type="PROSITE" id="PS50865"/>
    </source>
</evidence>
<feature type="domain" description="MYND-type" evidence="5">
    <location>
        <begin position="3"/>
        <end position="50"/>
    </location>
</feature>
<sequence length="563" mass="64279">MSSIPCANWQAHRSETCSGVGQLACGGCRLVSYCAKDCQKEHWAEHKVHCKSPLMKSSWLPTWETEGRPPSFVGAGPPAVSYGRLQKYFWGNMPALDVLALDRNEGCSYDRDLHVLFAASGDIRNVLKTVACLPDEYRQSISLILNDRDFDIVARNLIMLLAALQIDKDPNDIETIIHVWYSAKLQSSRLRQLQSSILPLFQEVCVKIKSKPNGTLLGKTWTFGSRSLRVTLSKEKWMLLPSFLEVPNGLSCSLADKIRNLTTLAHERKDYRDRNTLLQKPPHRVCKQRFREDGILLSFAQPRQGFDSPNPTFSQNKEQWLMMDSADPFDGWDLRSVLQRSYGSATNDMYGKLFNHLRDLLSSFARQAASRKMAFELFNADVNDLPRQLGSRQFARIGVSNISDRGYLGVGRTLYLLSPFLQKRIHNSHATIITLFMNAVAETAHFDAPNRAEIESLALKVAKYLPATRRLRSAYDPVVIQRAAAHDLVRDNDKYFQRYMREEHFQEIGYHLGLTMERPHTIIEEWPMRLKLPPDQVGANEEFETLLASSHSGAERYVEWKWA</sequence>
<accession>A0A0D1Z360</accession>
<dbReference type="InterPro" id="IPR027974">
    <property type="entry name" value="DUF4470"/>
</dbReference>
<keyword evidence="1" id="KW-0479">Metal-binding</keyword>
<evidence type="ECO:0000256" key="1">
    <source>
        <dbReference type="ARBA" id="ARBA00022723"/>
    </source>
</evidence>
<dbReference type="PROSITE" id="PS50865">
    <property type="entry name" value="ZF_MYND_2"/>
    <property type="match status" value="1"/>
</dbReference>
<evidence type="ECO:0000256" key="4">
    <source>
        <dbReference type="PROSITE-ProRule" id="PRU00134"/>
    </source>
</evidence>
<proteinExistence type="predicted"/>
<dbReference type="RefSeq" id="XP_016242262.1">
    <property type="nucleotide sequence ID" value="XM_016400087.1"/>
</dbReference>
<dbReference type="SUPFAM" id="SSF144232">
    <property type="entry name" value="HIT/MYND zinc finger-like"/>
    <property type="match status" value="1"/>
</dbReference>
<dbReference type="GeneID" id="27351746"/>
<dbReference type="AlphaFoldDB" id="A0A0D1Z360"/>
<keyword evidence="3" id="KW-0862">Zinc</keyword>
<gene>
    <name evidence="6" type="ORF">PV07_12552</name>
</gene>
<evidence type="ECO:0000256" key="2">
    <source>
        <dbReference type="ARBA" id="ARBA00022771"/>
    </source>
</evidence>